<keyword evidence="1" id="KW-0238">DNA-binding</keyword>
<comment type="caution">
    <text evidence="1">The sequence shown here is derived from an EMBL/GenBank/DDBJ whole genome shotgun (WGS) entry which is preliminary data.</text>
</comment>
<dbReference type="PANTHER" id="PTHR38479">
    <property type="entry name" value="LMO0824 PROTEIN"/>
    <property type="match status" value="1"/>
</dbReference>
<keyword evidence="2" id="KW-1185">Reference proteome</keyword>
<sequence>MAKRIGVNERRARLMTRHHLSAPADSVEQVADSLVALHATDPATVHLSTAARLREPGTAEQALYEDRTVLRMLGMRRTVFVVPVALAPVVQAACADDIERKQRKLLIQHLATAALDEDLEPWLADVEEGAYAALAARGAAHAQQIADDEPRLRTEIVVAQGKPYETRGYITNRVLFLLAAQGRIVRGRPRGSWLSTQYSWATAESWLGEKIPALEPDAARVELARRWLRAFGPAPVEDLKWWAGWTAGQTKKALAEIGPAEVDLDGAPGIALPDDLEPVPPPEPVAALLPALDPTPMGWVRRDWYLGEHQAALFDRTGNIGPTVWWAGRIVGGWAQRPSGEIVWRLLEDVGADAAAEIERAAGRLHDWLGAVRVTPKFRIPLERELVS</sequence>
<dbReference type="Proteomes" id="UP000440096">
    <property type="component" value="Unassembled WGS sequence"/>
</dbReference>
<dbReference type="InterPro" id="IPR009351">
    <property type="entry name" value="AlkZ-like"/>
</dbReference>
<name>A0A6N7YVE7_9PSEU</name>
<dbReference type="RefSeq" id="WP_312868057.1">
    <property type="nucleotide sequence ID" value="NZ_WMBA01000027.1"/>
</dbReference>
<evidence type="ECO:0000313" key="2">
    <source>
        <dbReference type="Proteomes" id="UP000440096"/>
    </source>
</evidence>
<protein>
    <submittedName>
        <fullName evidence="1">Winged helix DNA-binding domain-containing protein</fullName>
    </submittedName>
</protein>
<accession>A0A6N7YVE7</accession>
<evidence type="ECO:0000313" key="1">
    <source>
        <dbReference type="EMBL" id="MTD55888.1"/>
    </source>
</evidence>
<dbReference type="PANTHER" id="PTHR38479:SF2">
    <property type="entry name" value="WINGED HELIX DNA-BINDING DOMAIN-CONTAINING PROTEIN"/>
    <property type="match status" value="1"/>
</dbReference>
<proteinExistence type="predicted"/>
<dbReference type="EMBL" id="WMBA01000027">
    <property type="protein sequence ID" value="MTD55888.1"/>
    <property type="molecule type" value="Genomic_DNA"/>
</dbReference>
<gene>
    <name evidence="1" type="ORF">GKO32_18170</name>
</gene>
<dbReference type="GO" id="GO:0003677">
    <property type="term" value="F:DNA binding"/>
    <property type="evidence" value="ECO:0007669"/>
    <property type="project" value="UniProtKB-KW"/>
</dbReference>
<dbReference type="AlphaFoldDB" id="A0A6N7YVE7"/>
<reference evidence="1 2" key="1">
    <citation type="submission" date="2019-11" db="EMBL/GenBank/DDBJ databases">
        <title>Draft genome of Amycolatopsis RM579.</title>
        <authorList>
            <person name="Duangmal K."/>
            <person name="Mingma R."/>
        </authorList>
    </citation>
    <scope>NUCLEOTIDE SEQUENCE [LARGE SCALE GENOMIC DNA]</scope>
    <source>
        <strain evidence="1 2">RM579</strain>
    </source>
</reference>
<organism evidence="1 2">
    <name type="scientific">Amycolatopsis pithecellobii</name>
    <dbReference type="NCBI Taxonomy" id="664692"/>
    <lineage>
        <taxon>Bacteria</taxon>
        <taxon>Bacillati</taxon>
        <taxon>Actinomycetota</taxon>
        <taxon>Actinomycetes</taxon>
        <taxon>Pseudonocardiales</taxon>
        <taxon>Pseudonocardiaceae</taxon>
        <taxon>Amycolatopsis</taxon>
    </lineage>
</organism>
<dbReference type="Pfam" id="PF06224">
    <property type="entry name" value="AlkZ-like"/>
    <property type="match status" value="1"/>
</dbReference>